<organism evidence="2 3">
    <name type="scientific">Saguinus oedipus</name>
    <name type="common">Cotton-top tamarin</name>
    <name type="synonym">Oedipomidas oedipus</name>
    <dbReference type="NCBI Taxonomy" id="9490"/>
    <lineage>
        <taxon>Eukaryota</taxon>
        <taxon>Metazoa</taxon>
        <taxon>Chordata</taxon>
        <taxon>Craniata</taxon>
        <taxon>Vertebrata</taxon>
        <taxon>Euteleostomi</taxon>
        <taxon>Mammalia</taxon>
        <taxon>Eutheria</taxon>
        <taxon>Euarchontoglires</taxon>
        <taxon>Primates</taxon>
        <taxon>Haplorrhini</taxon>
        <taxon>Platyrrhini</taxon>
        <taxon>Cebidae</taxon>
        <taxon>Callitrichinae</taxon>
        <taxon>Saguinus</taxon>
    </lineage>
</organism>
<evidence type="ECO:0000313" key="3">
    <source>
        <dbReference type="Proteomes" id="UP001266305"/>
    </source>
</evidence>
<dbReference type="EMBL" id="JASSZA010000016">
    <property type="protein sequence ID" value="KAK2091395.1"/>
    <property type="molecule type" value="Genomic_DNA"/>
</dbReference>
<proteinExistence type="predicted"/>
<comment type="caution">
    <text evidence="2">The sequence shown here is derived from an EMBL/GenBank/DDBJ whole genome shotgun (WGS) entry which is preliminary data.</text>
</comment>
<evidence type="ECO:0000256" key="1">
    <source>
        <dbReference type="SAM" id="MobiDB-lite"/>
    </source>
</evidence>
<reference evidence="2 3" key="1">
    <citation type="submission" date="2023-05" db="EMBL/GenBank/DDBJ databases">
        <title>B98-5 Cell Line De Novo Hybrid Assembly: An Optical Mapping Approach.</title>
        <authorList>
            <person name="Kananen K."/>
            <person name="Auerbach J.A."/>
            <person name="Kautto E."/>
            <person name="Blachly J.S."/>
        </authorList>
    </citation>
    <scope>NUCLEOTIDE SEQUENCE [LARGE SCALE GENOMIC DNA]</scope>
    <source>
        <strain evidence="2">B95-8</strain>
        <tissue evidence="2">Cell line</tissue>
    </source>
</reference>
<evidence type="ECO:0000313" key="2">
    <source>
        <dbReference type="EMBL" id="KAK2091395.1"/>
    </source>
</evidence>
<protein>
    <submittedName>
        <fullName evidence="2">Uncharacterized protein</fullName>
    </submittedName>
</protein>
<sequence length="184" mass="20090">MPGSATSGRPGQDTKLGASKTHRCTVQQEDATGQFFSDIIQQVDDGYVVPACQLLQVPQDSHLEADEYQAVQDPGVQEEGQPQAVELVRDLEVEEKQEPTHIIHAVHLRAECRLVKGVDPHEVPVLPGGDLTPALGANAAGPPCDAMWGRLVWFPPQSMWGRLVWFPAWFLVQTGSLVMSSDQS</sequence>
<name>A0ABQ9U3P2_SAGOE</name>
<accession>A0ABQ9U3P2</accession>
<keyword evidence="3" id="KW-1185">Reference proteome</keyword>
<feature type="region of interest" description="Disordered" evidence="1">
    <location>
        <begin position="1"/>
        <end position="23"/>
    </location>
</feature>
<gene>
    <name evidence="2" type="ORF">P7K49_030679</name>
</gene>
<dbReference type="Proteomes" id="UP001266305">
    <property type="component" value="Unassembled WGS sequence"/>
</dbReference>